<dbReference type="SUPFAM" id="SSF81321">
    <property type="entry name" value="Family A G protein-coupled receptor-like"/>
    <property type="match status" value="1"/>
</dbReference>
<dbReference type="GO" id="GO:0004984">
    <property type="term" value="F:olfactory receptor activity"/>
    <property type="evidence" value="ECO:0007669"/>
    <property type="project" value="TreeGrafter"/>
</dbReference>
<evidence type="ECO:0000256" key="4">
    <source>
        <dbReference type="ARBA" id="ARBA00023136"/>
    </source>
</evidence>
<dbReference type="InterPro" id="IPR052921">
    <property type="entry name" value="GPCR1_Superfamily_Member"/>
</dbReference>
<feature type="transmembrane region" description="Helical" evidence="5">
    <location>
        <begin position="188"/>
        <end position="209"/>
    </location>
</feature>
<accession>A0A8D0CHB7</accession>
<evidence type="ECO:0000256" key="5">
    <source>
        <dbReference type="SAM" id="Phobius"/>
    </source>
</evidence>
<dbReference type="GO" id="GO:0004930">
    <property type="term" value="F:G protein-coupled receptor activity"/>
    <property type="evidence" value="ECO:0007669"/>
    <property type="project" value="InterPro"/>
</dbReference>
<protein>
    <submittedName>
        <fullName evidence="7">Si:dkeyp-3f10.16</fullName>
    </submittedName>
</protein>
<dbReference type="GO" id="GO:0016020">
    <property type="term" value="C:membrane"/>
    <property type="evidence" value="ECO:0007669"/>
    <property type="project" value="UniProtKB-SubCell"/>
</dbReference>
<dbReference type="CDD" id="cd00637">
    <property type="entry name" value="7tm_classA_rhodopsin-like"/>
    <property type="match status" value="1"/>
</dbReference>
<name>A0A8D0CHB7_SCLFO</name>
<dbReference type="Pfam" id="PF00001">
    <property type="entry name" value="7tm_1"/>
    <property type="match status" value="1"/>
</dbReference>
<dbReference type="AlphaFoldDB" id="A0A8D0CHB7"/>
<dbReference type="FunFam" id="1.20.1070.10:FF:000096">
    <property type="entry name" value="Odorant receptor 131-2"/>
    <property type="match status" value="1"/>
</dbReference>
<organism evidence="7 8">
    <name type="scientific">Scleropages formosus</name>
    <name type="common">Asian bonytongue</name>
    <name type="synonym">Osteoglossum formosum</name>
    <dbReference type="NCBI Taxonomy" id="113540"/>
    <lineage>
        <taxon>Eukaryota</taxon>
        <taxon>Metazoa</taxon>
        <taxon>Chordata</taxon>
        <taxon>Craniata</taxon>
        <taxon>Vertebrata</taxon>
        <taxon>Euteleostomi</taxon>
        <taxon>Actinopterygii</taxon>
        <taxon>Neopterygii</taxon>
        <taxon>Teleostei</taxon>
        <taxon>Osteoglossocephala</taxon>
        <taxon>Osteoglossomorpha</taxon>
        <taxon>Osteoglossiformes</taxon>
        <taxon>Osteoglossidae</taxon>
        <taxon>Scleropages</taxon>
    </lineage>
</organism>
<dbReference type="PROSITE" id="PS50262">
    <property type="entry name" value="G_PROTEIN_RECEP_F1_2"/>
    <property type="match status" value="1"/>
</dbReference>
<keyword evidence="8" id="KW-1185">Reference proteome</keyword>
<proteinExistence type="predicted"/>
<feature type="transmembrane region" description="Helical" evidence="5">
    <location>
        <begin position="295"/>
        <end position="314"/>
    </location>
</feature>
<reference evidence="7 8" key="1">
    <citation type="submission" date="2019-04" db="EMBL/GenBank/DDBJ databases">
        <authorList>
            <consortium name="Wellcome Sanger Institute Data Sharing"/>
        </authorList>
    </citation>
    <scope>NUCLEOTIDE SEQUENCE [LARGE SCALE GENOMIC DNA]</scope>
</reference>
<dbReference type="GeneTree" id="ENSGT00940000161337"/>
<keyword evidence="3 5" id="KW-1133">Transmembrane helix</keyword>
<feature type="transmembrane region" description="Helical" evidence="5">
    <location>
        <begin position="20"/>
        <end position="44"/>
    </location>
</feature>
<feature type="domain" description="G-protein coupled receptors family 1 profile" evidence="6">
    <location>
        <begin position="36"/>
        <end position="281"/>
    </location>
</feature>
<feature type="transmembrane region" description="Helical" evidence="5">
    <location>
        <begin position="78"/>
        <end position="97"/>
    </location>
</feature>
<comment type="subcellular location">
    <subcellularLocation>
        <location evidence="1">Membrane</location>
    </subcellularLocation>
</comment>
<feature type="transmembrane region" description="Helical" evidence="5">
    <location>
        <begin position="56"/>
        <end position="72"/>
    </location>
</feature>
<evidence type="ECO:0000256" key="3">
    <source>
        <dbReference type="ARBA" id="ARBA00022989"/>
    </source>
</evidence>
<feature type="transmembrane region" description="Helical" evidence="5">
    <location>
        <begin position="261"/>
        <end position="283"/>
    </location>
</feature>
<evidence type="ECO:0000256" key="2">
    <source>
        <dbReference type="ARBA" id="ARBA00022692"/>
    </source>
</evidence>
<reference evidence="7" key="3">
    <citation type="submission" date="2025-09" db="UniProtKB">
        <authorList>
            <consortium name="Ensembl"/>
        </authorList>
    </citation>
    <scope>IDENTIFICATION</scope>
</reference>
<evidence type="ECO:0000256" key="1">
    <source>
        <dbReference type="ARBA" id="ARBA00004370"/>
    </source>
</evidence>
<keyword evidence="2 5" id="KW-0812">Transmembrane</keyword>
<dbReference type="PANTHER" id="PTHR26451">
    <property type="entry name" value="G_PROTEIN_RECEP_F1_2 DOMAIN-CONTAINING PROTEIN"/>
    <property type="match status" value="1"/>
</dbReference>
<dbReference type="GO" id="GO:0005549">
    <property type="term" value="F:odorant binding"/>
    <property type="evidence" value="ECO:0007669"/>
    <property type="project" value="TreeGrafter"/>
</dbReference>
<dbReference type="Gene3D" id="1.20.1070.10">
    <property type="entry name" value="Rhodopsin 7-helix transmembrane proteins"/>
    <property type="match status" value="1"/>
</dbReference>
<feature type="transmembrane region" description="Helical" evidence="5">
    <location>
        <begin position="135"/>
        <end position="159"/>
    </location>
</feature>
<dbReference type="Ensembl" id="ENSSFOT00015039834.1">
    <property type="protein sequence ID" value="ENSSFOP00015069885.1"/>
    <property type="gene ID" value="ENSSFOG00015027411.1"/>
</dbReference>
<evidence type="ECO:0000259" key="6">
    <source>
        <dbReference type="PROSITE" id="PS50262"/>
    </source>
</evidence>
<keyword evidence="4 5" id="KW-0472">Membrane</keyword>
<feature type="transmembrane region" description="Helical" evidence="5">
    <location>
        <begin position="230"/>
        <end position="249"/>
    </location>
</feature>
<sequence length="349" mass="40478">TPYCLFRTDLSRTVDSKDAFIKSFIVVSFGIIINYINGSFVFIFSRSPVFYMESRYILYIHLVINDMIMLSISVTLNIMIYAVPLVNVSTCCVLLLVGSMTHKNTPLSLAGMAVERYIAICKPLRHSQICTVRRTYMLIILIWTVTFIPELADIVILFLTRPLTIFTSRMLCYPLAIYNTSYHLEKAVAVNVLFLSFVWITLIYTYFRVFFAAKTATTDPVSAKKAQNTILLHGVQLLFCMMSYISPLLEVILLPNDRSKILFSNYLITNILPRFLTPFIYGIRDQKFVSYFKMYFSVFALYSIWYCPFIKGIFSDCEFRNERSYQITIYVYNSEKFSLMVAETVLCEE</sequence>
<dbReference type="InterPro" id="IPR017452">
    <property type="entry name" value="GPCR_Rhodpsn_7TM"/>
</dbReference>
<dbReference type="PANTHER" id="PTHR26451:SF998">
    <property type="entry name" value="ODORANT RECEPTOR-RELATED"/>
    <property type="match status" value="1"/>
</dbReference>
<dbReference type="InterPro" id="IPR000276">
    <property type="entry name" value="GPCR_Rhodpsn"/>
</dbReference>
<dbReference type="Proteomes" id="UP000694397">
    <property type="component" value="Chromosome 22"/>
</dbReference>
<evidence type="ECO:0000313" key="7">
    <source>
        <dbReference type="Ensembl" id="ENSSFOP00015069885.1"/>
    </source>
</evidence>
<reference evidence="7" key="2">
    <citation type="submission" date="2025-08" db="UniProtKB">
        <authorList>
            <consortium name="Ensembl"/>
        </authorList>
    </citation>
    <scope>IDENTIFICATION</scope>
</reference>
<evidence type="ECO:0000313" key="8">
    <source>
        <dbReference type="Proteomes" id="UP000694397"/>
    </source>
</evidence>
<dbReference type="OrthoDB" id="6359945at2759"/>